<organism evidence="11 12">
    <name type="scientific">Coemansia asiatica</name>
    <dbReference type="NCBI Taxonomy" id="1052880"/>
    <lineage>
        <taxon>Eukaryota</taxon>
        <taxon>Fungi</taxon>
        <taxon>Fungi incertae sedis</taxon>
        <taxon>Zoopagomycota</taxon>
        <taxon>Kickxellomycotina</taxon>
        <taxon>Kickxellomycetes</taxon>
        <taxon>Kickxellales</taxon>
        <taxon>Kickxellaceae</taxon>
        <taxon>Coemansia</taxon>
    </lineage>
</organism>
<comment type="subunit">
    <text evidence="7">Component of the GINS complex.</text>
</comment>
<evidence type="ECO:0000256" key="2">
    <source>
        <dbReference type="ARBA" id="ARBA00010565"/>
    </source>
</evidence>
<dbReference type="InterPro" id="IPR021151">
    <property type="entry name" value="GINS_A"/>
</dbReference>
<comment type="caution">
    <text evidence="11">The sequence shown here is derived from an EMBL/GenBank/DDBJ whole genome shotgun (WGS) entry which is preliminary data.</text>
</comment>
<dbReference type="CDD" id="cd11712">
    <property type="entry name" value="GINS_A_psf2"/>
    <property type="match status" value="1"/>
</dbReference>
<dbReference type="Proteomes" id="UP001145021">
    <property type="component" value="Unassembled WGS sequence"/>
</dbReference>
<proteinExistence type="inferred from homology"/>
<dbReference type="Gene3D" id="3.40.5.50">
    <property type="match status" value="1"/>
</dbReference>
<name>A0A9W7XQV8_9FUNG</name>
<reference evidence="11" key="1">
    <citation type="submission" date="2022-07" db="EMBL/GenBank/DDBJ databases">
        <title>Phylogenomic reconstructions and comparative analyses of Kickxellomycotina fungi.</title>
        <authorList>
            <person name="Reynolds N.K."/>
            <person name="Stajich J.E."/>
            <person name="Barry K."/>
            <person name="Grigoriev I.V."/>
            <person name="Crous P."/>
            <person name="Smith M.E."/>
        </authorList>
    </citation>
    <scope>NUCLEOTIDE SEQUENCE</scope>
    <source>
        <strain evidence="11">NBRC 105413</strain>
    </source>
</reference>
<evidence type="ECO:0000259" key="9">
    <source>
        <dbReference type="Pfam" id="PF05916"/>
    </source>
</evidence>
<feature type="region of interest" description="Disordered" evidence="8">
    <location>
        <begin position="185"/>
        <end position="211"/>
    </location>
</feature>
<evidence type="ECO:0000313" key="11">
    <source>
        <dbReference type="EMBL" id="KAJ1647855.1"/>
    </source>
</evidence>
<dbReference type="PIRSF" id="PIRSF028998">
    <property type="entry name" value="GINS_Psf2_subgr"/>
    <property type="match status" value="1"/>
</dbReference>
<evidence type="ECO:0000256" key="3">
    <source>
        <dbReference type="ARBA" id="ARBA00015139"/>
    </source>
</evidence>
<accession>A0A9W7XQV8</accession>
<keyword evidence="5" id="KW-0159">Chromosome partition</keyword>
<dbReference type="InterPro" id="IPR036224">
    <property type="entry name" value="GINS_bundle-like_dom_sf"/>
</dbReference>
<keyword evidence="4 7" id="KW-0235">DNA replication</keyword>
<evidence type="ECO:0000256" key="8">
    <source>
        <dbReference type="SAM" id="MobiDB-lite"/>
    </source>
</evidence>
<evidence type="ECO:0000256" key="5">
    <source>
        <dbReference type="ARBA" id="ARBA00022829"/>
    </source>
</evidence>
<comment type="subcellular location">
    <subcellularLocation>
        <location evidence="1 7">Nucleus</location>
    </subcellularLocation>
</comment>
<feature type="domain" description="DNA replication complex GINS protein PSF2 N-terminal" evidence="10">
    <location>
        <begin position="12"/>
        <end position="71"/>
    </location>
</feature>
<dbReference type="GO" id="GO:0007059">
    <property type="term" value="P:chromosome segregation"/>
    <property type="evidence" value="ECO:0007669"/>
    <property type="project" value="UniProtKB-KW"/>
</dbReference>
<dbReference type="PANTHER" id="PTHR12772:SF0">
    <property type="entry name" value="DNA REPLICATION COMPLEX GINS PROTEIN PSF2"/>
    <property type="match status" value="1"/>
</dbReference>
<feature type="compositionally biased region" description="Low complexity" evidence="8">
    <location>
        <begin position="186"/>
        <end position="199"/>
    </location>
</feature>
<sequence length="211" mass="24554">MAATSRQREGFTMPELEYLAQSESVTIVPLHRMDRLELVRGTVGPFRPPQKTEVPLWLAVMLKRTNRCRIVAPEWLKYEHLRELCRREEQPDALFTKLPFHYLEIAHILLTHAEDDINESQGIRRLLQDLRESRQSKALRGVELLNPLQLQMDNLSAAEINEIRPLFKHTFDMLRQLEKLASTTEQSQQQSQFADQSYSELDDALGSSYPI</sequence>
<keyword evidence="12" id="KW-1185">Reference proteome</keyword>
<evidence type="ECO:0000259" key="10">
    <source>
        <dbReference type="Pfam" id="PF25005"/>
    </source>
</evidence>
<evidence type="ECO:0000256" key="7">
    <source>
        <dbReference type="PIRNR" id="PIRNR028998"/>
    </source>
</evidence>
<comment type="similarity">
    <text evidence="2 7">Belongs to the GINS2/PSF2 family.</text>
</comment>
<evidence type="ECO:0000256" key="1">
    <source>
        <dbReference type="ARBA" id="ARBA00004123"/>
    </source>
</evidence>
<dbReference type="AlphaFoldDB" id="A0A9W7XQV8"/>
<keyword evidence="6 7" id="KW-0539">Nucleus</keyword>
<protein>
    <recommendedName>
        <fullName evidence="3 7">DNA replication complex GINS protein PSF2</fullName>
    </recommendedName>
</protein>
<dbReference type="FunFam" id="3.40.5.50:FF:000001">
    <property type="entry name" value="DNA replication complex GINS protein PSF2"/>
    <property type="match status" value="1"/>
</dbReference>
<feature type="domain" description="GINS subunit" evidence="9">
    <location>
        <begin position="75"/>
        <end position="177"/>
    </location>
</feature>
<dbReference type="EMBL" id="JANBOH010000018">
    <property type="protein sequence ID" value="KAJ1647855.1"/>
    <property type="molecule type" value="Genomic_DNA"/>
</dbReference>
<dbReference type="InterPro" id="IPR056784">
    <property type="entry name" value="PSF2_N"/>
</dbReference>
<dbReference type="CDD" id="cd21694">
    <property type="entry name" value="GINS_B_Psf2"/>
    <property type="match status" value="1"/>
</dbReference>
<evidence type="ECO:0000313" key="12">
    <source>
        <dbReference type="Proteomes" id="UP001145021"/>
    </source>
</evidence>
<dbReference type="GO" id="GO:0000727">
    <property type="term" value="P:double-strand break repair via break-induced replication"/>
    <property type="evidence" value="ECO:0007669"/>
    <property type="project" value="TreeGrafter"/>
</dbReference>
<dbReference type="InterPro" id="IPR007257">
    <property type="entry name" value="GINS_Psf2"/>
</dbReference>
<dbReference type="Pfam" id="PF25005">
    <property type="entry name" value="PSF2_N"/>
    <property type="match status" value="1"/>
</dbReference>
<dbReference type="Pfam" id="PF05916">
    <property type="entry name" value="Sld5"/>
    <property type="match status" value="1"/>
</dbReference>
<gene>
    <name evidence="11" type="primary">PSF2</name>
    <name evidence="11" type="ORF">LPJ64_000820</name>
</gene>
<dbReference type="Gene3D" id="1.20.58.1020">
    <property type="match status" value="1"/>
</dbReference>
<dbReference type="PANTHER" id="PTHR12772">
    <property type="entry name" value="DNA REPLICATION COMPLEX GINS PROTEIN PSF2"/>
    <property type="match status" value="1"/>
</dbReference>
<dbReference type="SUPFAM" id="SSF158573">
    <property type="entry name" value="GINS helical bundle-like"/>
    <property type="match status" value="1"/>
</dbReference>
<evidence type="ECO:0000256" key="6">
    <source>
        <dbReference type="ARBA" id="ARBA00023242"/>
    </source>
</evidence>
<dbReference type="GO" id="GO:0000811">
    <property type="term" value="C:GINS complex"/>
    <property type="evidence" value="ECO:0007669"/>
    <property type="project" value="TreeGrafter"/>
</dbReference>
<dbReference type="SUPFAM" id="SSF160059">
    <property type="entry name" value="PriA/YqbF domain"/>
    <property type="match status" value="1"/>
</dbReference>
<dbReference type="FunFam" id="1.20.58.1020:FF:000001">
    <property type="entry name" value="DNA replication complex GINS protein PSF2"/>
    <property type="match status" value="1"/>
</dbReference>
<dbReference type="GO" id="GO:0006260">
    <property type="term" value="P:DNA replication"/>
    <property type="evidence" value="ECO:0007669"/>
    <property type="project" value="UniProtKB-KW"/>
</dbReference>
<evidence type="ECO:0000256" key="4">
    <source>
        <dbReference type="ARBA" id="ARBA00022705"/>
    </source>
</evidence>